<protein>
    <submittedName>
        <fullName evidence="9">ABC transporter related</fullName>
    </submittedName>
</protein>
<organism evidence="9 10">
    <name type="scientific">Caballeronia fortuita</name>
    <dbReference type="NCBI Taxonomy" id="1777138"/>
    <lineage>
        <taxon>Bacteria</taxon>
        <taxon>Pseudomonadati</taxon>
        <taxon>Pseudomonadota</taxon>
        <taxon>Betaproteobacteria</taxon>
        <taxon>Burkholderiales</taxon>
        <taxon>Burkholderiaceae</taxon>
        <taxon>Caballeronia</taxon>
    </lineage>
</organism>
<comment type="similarity">
    <text evidence="1">Belongs to the ABC transporter superfamily.</text>
</comment>
<dbReference type="GO" id="GO:0016887">
    <property type="term" value="F:ATP hydrolysis activity"/>
    <property type="evidence" value="ECO:0007669"/>
    <property type="project" value="InterPro"/>
</dbReference>
<evidence type="ECO:0000256" key="4">
    <source>
        <dbReference type="ARBA" id="ARBA00022519"/>
    </source>
</evidence>
<keyword evidence="4" id="KW-0997">Cell inner membrane</keyword>
<dbReference type="InterPro" id="IPR052156">
    <property type="entry name" value="BCAA_Transport_ATP-bd_LivF"/>
</dbReference>
<keyword evidence="10" id="KW-1185">Reference proteome</keyword>
<evidence type="ECO:0000256" key="2">
    <source>
        <dbReference type="ARBA" id="ARBA00022448"/>
    </source>
</evidence>
<keyword evidence="5" id="KW-0547">Nucleotide-binding</keyword>
<dbReference type="STRING" id="1777138.AWB77_03889"/>
<reference evidence="9" key="1">
    <citation type="submission" date="2016-01" db="EMBL/GenBank/DDBJ databases">
        <authorList>
            <person name="Peeters C."/>
        </authorList>
    </citation>
    <scope>NUCLEOTIDE SEQUENCE</scope>
    <source>
        <strain evidence="9">LMG 29320</strain>
    </source>
</reference>
<proteinExistence type="inferred from homology"/>
<accession>A0A158CDD6</accession>
<keyword evidence="4" id="KW-0472">Membrane</keyword>
<dbReference type="Gene3D" id="3.40.50.300">
    <property type="entry name" value="P-loop containing nucleotide triphosphate hydrolases"/>
    <property type="match status" value="1"/>
</dbReference>
<dbReference type="AlphaFoldDB" id="A0A158CDD6"/>
<keyword evidence="6" id="KW-0067">ATP-binding</keyword>
<dbReference type="SUPFAM" id="SSF52540">
    <property type="entry name" value="P-loop containing nucleoside triphosphate hydrolases"/>
    <property type="match status" value="1"/>
</dbReference>
<dbReference type="SMART" id="SM00382">
    <property type="entry name" value="AAA"/>
    <property type="match status" value="1"/>
</dbReference>
<evidence type="ECO:0000313" key="9">
    <source>
        <dbReference type="EMBL" id="SAK79527.1"/>
    </source>
</evidence>
<dbReference type="OrthoDB" id="8723039at2"/>
<dbReference type="PROSITE" id="PS00211">
    <property type="entry name" value="ABC_TRANSPORTER_1"/>
    <property type="match status" value="1"/>
</dbReference>
<evidence type="ECO:0000259" key="8">
    <source>
        <dbReference type="PROSITE" id="PS50893"/>
    </source>
</evidence>
<sequence length="236" mass="25274">MKDVSTTSYALEFRGVVAGYGDTMVLRGVSGEVGPGQVIGVLGRNGVGKTTLMRALTGTIPLSSGDVIWNGESIAGVAAHARRKLGISYAPQERMVFDDLSVADNLTIGFPDRGFARFESALKMFPRIKERLAQQAGKLSGGEKKLLSVCRVFSERSALTLIDEPSEGVAQENLERMAELVRQRTAEGASFVIVEQNISFLSSLADHFIALDHGETVLRAAASDVSKESLEAVLTV</sequence>
<dbReference type="InterPro" id="IPR027417">
    <property type="entry name" value="P-loop_NTPase"/>
</dbReference>
<keyword evidence="2" id="KW-0813">Transport</keyword>
<dbReference type="Pfam" id="PF00005">
    <property type="entry name" value="ABC_tran"/>
    <property type="match status" value="1"/>
</dbReference>
<dbReference type="RefSeq" id="WP_061136034.1">
    <property type="nucleotide sequence ID" value="NZ_FCNX02000009.1"/>
</dbReference>
<keyword evidence="7" id="KW-0029">Amino-acid transport</keyword>
<dbReference type="PANTHER" id="PTHR43820:SF2">
    <property type="entry name" value="ABC TRANSPORTER ATP-BINDING PROTEIN"/>
    <property type="match status" value="1"/>
</dbReference>
<dbReference type="InterPro" id="IPR003593">
    <property type="entry name" value="AAA+_ATPase"/>
</dbReference>
<evidence type="ECO:0000256" key="6">
    <source>
        <dbReference type="ARBA" id="ARBA00022840"/>
    </source>
</evidence>
<name>A0A158CDD6_9BURK</name>
<evidence type="ECO:0000256" key="5">
    <source>
        <dbReference type="ARBA" id="ARBA00022741"/>
    </source>
</evidence>
<evidence type="ECO:0000313" key="10">
    <source>
        <dbReference type="Proteomes" id="UP000054903"/>
    </source>
</evidence>
<evidence type="ECO:0000256" key="7">
    <source>
        <dbReference type="ARBA" id="ARBA00022970"/>
    </source>
</evidence>
<dbReference type="InterPro" id="IPR003439">
    <property type="entry name" value="ABC_transporter-like_ATP-bd"/>
</dbReference>
<evidence type="ECO:0000256" key="3">
    <source>
        <dbReference type="ARBA" id="ARBA00022475"/>
    </source>
</evidence>
<dbReference type="GO" id="GO:0015658">
    <property type="term" value="F:branched-chain amino acid transmembrane transporter activity"/>
    <property type="evidence" value="ECO:0007669"/>
    <property type="project" value="TreeGrafter"/>
</dbReference>
<dbReference type="Proteomes" id="UP000054903">
    <property type="component" value="Unassembled WGS sequence"/>
</dbReference>
<keyword evidence="3" id="KW-1003">Cell membrane</keyword>
<dbReference type="PANTHER" id="PTHR43820">
    <property type="entry name" value="HIGH-AFFINITY BRANCHED-CHAIN AMINO ACID TRANSPORT ATP-BINDING PROTEIN LIVF"/>
    <property type="match status" value="1"/>
</dbReference>
<feature type="domain" description="ABC transporter" evidence="8">
    <location>
        <begin position="11"/>
        <end position="236"/>
    </location>
</feature>
<dbReference type="GO" id="GO:0015807">
    <property type="term" value="P:L-amino acid transport"/>
    <property type="evidence" value="ECO:0007669"/>
    <property type="project" value="TreeGrafter"/>
</dbReference>
<gene>
    <name evidence="9" type="ORF">AWB77_03889</name>
</gene>
<dbReference type="EMBL" id="FCNX02000009">
    <property type="protein sequence ID" value="SAK79527.1"/>
    <property type="molecule type" value="Genomic_DNA"/>
</dbReference>
<dbReference type="GO" id="GO:0005524">
    <property type="term" value="F:ATP binding"/>
    <property type="evidence" value="ECO:0007669"/>
    <property type="project" value="UniProtKB-KW"/>
</dbReference>
<dbReference type="InterPro" id="IPR017871">
    <property type="entry name" value="ABC_transporter-like_CS"/>
</dbReference>
<comment type="caution">
    <text evidence="9">The sequence shown here is derived from an EMBL/GenBank/DDBJ whole genome shotgun (WGS) entry which is preliminary data.</text>
</comment>
<evidence type="ECO:0000256" key="1">
    <source>
        <dbReference type="ARBA" id="ARBA00005417"/>
    </source>
</evidence>
<dbReference type="PROSITE" id="PS50893">
    <property type="entry name" value="ABC_TRANSPORTER_2"/>
    <property type="match status" value="1"/>
</dbReference>